<evidence type="ECO:0000259" key="2">
    <source>
        <dbReference type="Pfam" id="PF00089"/>
    </source>
</evidence>
<dbReference type="AlphaFoldDB" id="A0A7T7I018"/>
<dbReference type="InterPro" id="IPR001254">
    <property type="entry name" value="Trypsin_dom"/>
</dbReference>
<dbReference type="Gene3D" id="2.40.10.10">
    <property type="entry name" value="Trypsin-like serine proteases"/>
    <property type="match status" value="2"/>
</dbReference>
<dbReference type="Pfam" id="PF00089">
    <property type="entry name" value="Trypsin"/>
    <property type="match status" value="1"/>
</dbReference>
<sequence>MPTKAQPGYAVALAAVGLLCLMPMALDAPQRPTAVAAYDRLNDVQPHRGGAGLSVFPTATTYDCTAGFAVRSKSDPRTVGMVTAGHCFALNRVLGSGNDAGGAIDFGAVTAVKYERNVPNGTHDMELITGVPSQTGPQTYAPTLWADPRVPSAMRVVGTGAAGLGDSVCYSGMVTRANCGFTVQTLSGSKSCSREPGHTNDCTIGLAEATKPVSSGPRPGDSGSPVFKVDDKGNAIIVGMLVGGDPSKDAAVVFHTLQQIESPDGLNVRALTQAL</sequence>
<evidence type="ECO:0000313" key="4">
    <source>
        <dbReference type="Proteomes" id="UP000595636"/>
    </source>
</evidence>
<feature type="chain" id="PRO_5039665806" description="Peptidase S1 domain-containing protein" evidence="1">
    <location>
        <begin position="28"/>
        <end position="275"/>
    </location>
</feature>
<dbReference type="GO" id="GO:0006508">
    <property type="term" value="P:proteolysis"/>
    <property type="evidence" value="ECO:0007669"/>
    <property type="project" value="InterPro"/>
</dbReference>
<keyword evidence="1" id="KW-0732">Signal</keyword>
<dbReference type="SUPFAM" id="SSF50494">
    <property type="entry name" value="Trypsin-like serine proteases"/>
    <property type="match status" value="1"/>
</dbReference>
<dbReference type="EMBL" id="CP066831">
    <property type="protein sequence ID" value="QQM38531.1"/>
    <property type="molecule type" value="Genomic_DNA"/>
</dbReference>
<name>A0A7T7I018_9ACTN</name>
<keyword evidence="4" id="KW-1185">Reference proteome</keyword>
<dbReference type="GO" id="GO:0004252">
    <property type="term" value="F:serine-type endopeptidase activity"/>
    <property type="evidence" value="ECO:0007669"/>
    <property type="project" value="InterPro"/>
</dbReference>
<feature type="signal peptide" evidence="1">
    <location>
        <begin position="1"/>
        <end position="27"/>
    </location>
</feature>
<gene>
    <name evidence="3" type="ORF">JEQ17_02990</name>
</gene>
<evidence type="ECO:0000313" key="3">
    <source>
        <dbReference type="EMBL" id="QQM38531.1"/>
    </source>
</evidence>
<reference evidence="3 4" key="1">
    <citation type="submission" date="2020-12" db="EMBL/GenBank/DDBJ databases">
        <title>A novel species.</title>
        <authorList>
            <person name="Li K."/>
        </authorList>
    </citation>
    <scope>NUCLEOTIDE SEQUENCE [LARGE SCALE GENOMIC DNA]</scope>
    <source>
        <strain evidence="3 4">ZYC-3</strain>
    </source>
</reference>
<dbReference type="InterPro" id="IPR043504">
    <property type="entry name" value="Peptidase_S1_PA_chymotrypsin"/>
</dbReference>
<dbReference type="RefSeq" id="WP_200393698.1">
    <property type="nucleotide sequence ID" value="NZ_CP066831.1"/>
</dbReference>
<dbReference type="Proteomes" id="UP000595636">
    <property type="component" value="Chromosome"/>
</dbReference>
<dbReference type="KEGG" id="slf:JEQ17_02990"/>
<accession>A0A7T7I018</accession>
<proteinExistence type="predicted"/>
<organism evidence="3 4">
    <name type="scientific">Streptomyces liliifuscus</name>
    <dbReference type="NCBI Taxonomy" id="2797636"/>
    <lineage>
        <taxon>Bacteria</taxon>
        <taxon>Bacillati</taxon>
        <taxon>Actinomycetota</taxon>
        <taxon>Actinomycetes</taxon>
        <taxon>Kitasatosporales</taxon>
        <taxon>Streptomycetaceae</taxon>
        <taxon>Streptomyces</taxon>
    </lineage>
</organism>
<evidence type="ECO:0000256" key="1">
    <source>
        <dbReference type="SAM" id="SignalP"/>
    </source>
</evidence>
<feature type="domain" description="Peptidase S1" evidence="2">
    <location>
        <begin position="81"/>
        <end position="249"/>
    </location>
</feature>
<protein>
    <recommendedName>
        <fullName evidence="2">Peptidase S1 domain-containing protein</fullName>
    </recommendedName>
</protein>
<dbReference type="InterPro" id="IPR009003">
    <property type="entry name" value="Peptidase_S1_PA"/>
</dbReference>